<sequence>MRLRSGIQLGGIATTLLLSAAPALAVDLKLPDTTLGGGIRSSFVNTSVDGADQDSNDYGINTARLYIGGSVTEQVKFTFNTEYDRTPTSGGVREFEVMDAIARFEFSPQFNIWAGRFLPPSDRANLNGPYYSNEWGFATDGIQDGFPFIVAGRNDGVAYWGDFGRLAVSAGVFDVPAVTGGANAEDVITAARLQYSFWDIESGYYRNGTYYGAKDVLTFGVAVQSVPDGEAITVDGIMEKKLGNGGVFTISGEYASYDGFGGYGVPAAFDESSGGFGLVSYLFPEPVGIGKIQLLGKYATATYNTVGGDTDRNTSEFNLNYVIKDFNAKLSLFYIDTTFDGPAGTDFTQIGLGVQLQI</sequence>
<gene>
    <name evidence="2" type="ORF">SAMN04488068_2597</name>
</gene>
<reference evidence="2 3" key="1">
    <citation type="submission" date="2016-11" db="EMBL/GenBank/DDBJ databases">
        <authorList>
            <person name="Jaros S."/>
            <person name="Januszkiewicz K."/>
            <person name="Wedrychowicz H."/>
        </authorList>
    </citation>
    <scope>NUCLEOTIDE SEQUENCE [LARGE SCALE GENOMIC DNA]</scope>
    <source>
        <strain evidence="2 3">CGMCC 1.7049</strain>
    </source>
</reference>
<dbReference type="SUPFAM" id="SSF56935">
    <property type="entry name" value="Porins"/>
    <property type="match status" value="1"/>
</dbReference>
<dbReference type="Gene3D" id="2.40.160.10">
    <property type="entry name" value="Porin"/>
    <property type="match status" value="1"/>
</dbReference>
<accession>A0A1M5QH07</accession>
<organism evidence="2 3">
    <name type="scientific">Hydrocarboniphaga daqingensis</name>
    <dbReference type="NCBI Taxonomy" id="490188"/>
    <lineage>
        <taxon>Bacteria</taxon>
        <taxon>Pseudomonadati</taxon>
        <taxon>Pseudomonadota</taxon>
        <taxon>Gammaproteobacteria</taxon>
        <taxon>Nevskiales</taxon>
        <taxon>Nevskiaceae</taxon>
        <taxon>Hydrocarboniphaga</taxon>
    </lineage>
</organism>
<protein>
    <submittedName>
        <fullName evidence="2">Phosphate-selective porin O and P</fullName>
    </submittedName>
</protein>
<proteinExistence type="predicted"/>
<evidence type="ECO:0000256" key="1">
    <source>
        <dbReference type="SAM" id="SignalP"/>
    </source>
</evidence>
<dbReference type="Proteomes" id="UP000199758">
    <property type="component" value="Unassembled WGS sequence"/>
</dbReference>
<feature type="chain" id="PRO_5013133052" evidence="1">
    <location>
        <begin position="26"/>
        <end position="358"/>
    </location>
</feature>
<dbReference type="RefSeq" id="WP_175550197.1">
    <property type="nucleotide sequence ID" value="NZ_FQWZ01000006.1"/>
</dbReference>
<feature type="signal peptide" evidence="1">
    <location>
        <begin position="1"/>
        <end position="25"/>
    </location>
</feature>
<dbReference type="InterPro" id="IPR010870">
    <property type="entry name" value="Porin_O/P"/>
</dbReference>
<evidence type="ECO:0000313" key="2">
    <source>
        <dbReference type="EMBL" id="SHH13039.1"/>
    </source>
</evidence>
<keyword evidence="1" id="KW-0732">Signal</keyword>
<dbReference type="AlphaFoldDB" id="A0A1M5QH07"/>
<dbReference type="Pfam" id="PF07396">
    <property type="entry name" value="Porin_O_P"/>
    <property type="match status" value="1"/>
</dbReference>
<evidence type="ECO:0000313" key="3">
    <source>
        <dbReference type="Proteomes" id="UP000199758"/>
    </source>
</evidence>
<name>A0A1M5QH07_9GAMM</name>
<keyword evidence="3" id="KW-1185">Reference proteome</keyword>
<dbReference type="InterPro" id="IPR023614">
    <property type="entry name" value="Porin_dom_sf"/>
</dbReference>
<dbReference type="EMBL" id="FQWZ01000006">
    <property type="protein sequence ID" value="SHH13039.1"/>
    <property type="molecule type" value="Genomic_DNA"/>
</dbReference>
<dbReference type="STRING" id="490188.SAMN04488068_2597"/>